<dbReference type="Proteomes" id="UP000730482">
    <property type="component" value="Unassembled WGS sequence"/>
</dbReference>
<feature type="signal peptide" evidence="1">
    <location>
        <begin position="1"/>
        <end position="27"/>
    </location>
</feature>
<dbReference type="RefSeq" id="WP_212010868.1">
    <property type="nucleotide sequence ID" value="NZ_JAAFYZ010000068.1"/>
</dbReference>
<evidence type="ECO:0008006" key="4">
    <source>
        <dbReference type="Google" id="ProtNLM"/>
    </source>
</evidence>
<evidence type="ECO:0000256" key="1">
    <source>
        <dbReference type="SAM" id="SignalP"/>
    </source>
</evidence>
<keyword evidence="1" id="KW-0732">Signal</keyword>
<sequence>MRTRNRVAAVVLATGLGLFGVSSAAQAVTAAPATGFCSGSPGGSTYIGHCYGYATGSWFQSYAHCSNGITAIGGLAPADGAGGFSYASCGSATAQYGWNQVT</sequence>
<dbReference type="EMBL" id="JAAFYZ010000068">
    <property type="protein sequence ID" value="MBS2549305.1"/>
    <property type="molecule type" value="Genomic_DNA"/>
</dbReference>
<keyword evidence="3" id="KW-1185">Reference proteome</keyword>
<feature type="chain" id="PRO_5045561346" description="Secreted protein" evidence="1">
    <location>
        <begin position="28"/>
        <end position="102"/>
    </location>
</feature>
<proteinExistence type="predicted"/>
<accession>A0ABS5KTE0</accession>
<evidence type="ECO:0000313" key="2">
    <source>
        <dbReference type="EMBL" id="MBS2549305.1"/>
    </source>
</evidence>
<reference evidence="2 3" key="1">
    <citation type="submission" date="2020-02" db="EMBL/GenBank/DDBJ databases">
        <title>Acidophilic actinobacteria isolated from forest soil.</title>
        <authorList>
            <person name="Golinska P."/>
        </authorList>
    </citation>
    <scope>NUCLEOTIDE SEQUENCE [LARGE SCALE GENOMIC DNA]</scope>
    <source>
        <strain evidence="2 3">NL8</strain>
    </source>
</reference>
<organism evidence="2 3">
    <name type="scientific">Catenulispora pinistramenti</name>
    <dbReference type="NCBI Taxonomy" id="2705254"/>
    <lineage>
        <taxon>Bacteria</taxon>
        <taxon>Bacillati</taxon>
        <taxon>Actinomycetota</taxon>
        <taxon>Actinomycetes</taxon>
        <taxon>Catenulisporales</taxon>
        <taxon>Catenulisporaceae</taxon>
        <taxon>Catenulispora</taxon>
    </lineage>
</organism>
<gene>
    <name evidence="2" type="ORF">KGQ19_20790</name>
</gene>
<name>A0ABS5KTE0_9ACTN</name>
<comment type="caution">
    <text evidence="2">The sequence shown here is derived from an EMBL/GenBank/DDBJ whole genome shotgun (WGS) entry which is preliminary data.</text>
</comment>
<protein>
    <recommendedName>
        <fullName evidence="4">Secreted protein</fullName>
    </recommendedName>
</protein>
<evidence type="ECO:0000313" key="3">
    <source>
        <dbReference type="Proteomes" id="UP000730482"/>
    </source>
</evidence>